<evidence type="ECO:0008006" key="3">
    <source>
        <dbReference type="Google" id="ProtNLM"/>
    </source>
</evidence>
<sequence length="130" mass="15089">MKRKIPLFILSFSFILLALAIVIYNYTYKNHRDIKTEEVEFSLTSEEILNEFSINPTQSEKKYLNKTIEVTGTISEKTPTTITLDHIVFCQFSNEIKTVVENNSLLKIKGRFIGFDDLLSEIKLDQCFVK</sequence>
<name>A0ABP9CXF1_9FLAO</name>
<protein>
    <recommendedName>
        <fullName evidence="3">tRNA_anti-like</fullName>
    </recommendedName>
</protein>
<dbReference type="Proteomes" id="UP001501433">
    <property type="component" value="Unassembled WGS sequence"/>
</dbReference>
<accession>A0ABP9CXF1</accession>
<evidence type="ECO:0000313" key="2">
    <source>
        <dbReference type="Proteomes" id="UP001501433"/>
    </source>
</evidence>
<gene>
    <name evidence="1" type="ORF">GCM10023330_27830</name>
</gene>
<organism evidence="1 2">
    <name type="scientific">Litoribaculum gwangyangense</name>
    <dbReference type="NCBI Taxonomy" id="1130722"/>
    <lineage>
        <taxon>Bacteria</taxon>
        <taxon>Pseudomonadati</taxon>
        <taxon>Bacteroidota</taxon>
        <taxon>Flavobacteriia</taxon>
        <taxon>Flavobacteriales</taxon>
        <taxon>Flavobacteriaceae</taxon>
        <taxon>Litoribaculum</taxon>
    </lineage>
</organism>
<dbReference type="RefSeq" id="WP_345277864.1">
    <property type="nucleotide sequence ID" value="NZ_BAABJW010000005.1"/>
</dbReference>
<dbReference type="InterPro" id="IPR024422">
    <property type="entry name" value="Protein_unknown_function_OB"/>
</dbReference>
<dbReference type="EMBL" id="BAABJW010000005">
    <property type="protein sequence ID" value="GAA4817530.1"/>
    <property type="molecule type" value="Genomic_DNA"/>
</dbReference>
<dbReference type="Pfam" id="PF12869">
    <property type="entry name" value="tRNA_anti-like"/>
    <property type="match status" value="1"/>
</dbReference>
<proteinExistence type="predicted"/>
<comment type="caution">
    <text evidence="1">The sequence shown here is derived from an EMBL/GenBank/DDBJ whole genome shotgun (WGS) entry which is preliminary data.</text>
</comment>
<keyword evidence="2" id="KW-1185">Reference proteome</keyword>
<reference evidence="2" key="1">
    <citation type="journal article" date="2019" name="Int. J. Syst. Evol. Microbiol.">
        <title>The Global Catalogue of Microorganisms (GCM) 10K type strain sequencing project: providing services to taxonomists for standard genome sequencing and annotation.</title>
        <authorList>
            <consortium name="The Broad Institute Genomics Platform"/>
            <consortium name="The Broad Institute Genome Sequencing Center for Infectious Disease"/>
            <person name="Wu L."/>
            <person name="Ma J."/>
        </authorList>
    </citation>
    <scope>NUCLEOTIDE SEQUENCE [LARGE SCALE GENOMIC DNA]</scope>
    <source>
        <strain evidence="2">JCM 18325</strain>
    </source>
</reference>
<evidence type="ECO:0000313" key="1">
    <source>
        <dbReference type="EMBL" id="GAA4817530.1"/>
    </source>
</evidence>